<dbReference type="Gene3D" id="1.10.418.10">
    <property type="entry name" value="Calponin-like domain"/>
    <property type="match status" value="2"/>
</dbReference>
<evidence type="ECO:0000256" key="2">
    <source>
        <dbReference type="ARBA" id="ARBA00004496"/>
    </source>
</evidence>
<evidence type="ECO:0000256" key="1">
    <source>
        <dbReference type="ARBA" id="ARBA00004123"/>
    </source>
</evidence>
<feature type="compositionally biased region" description="Low complexity" evidence="12">
    <location>
        <begin position="338"/>
        <end position="352"/>
    </location>
</feature>
<feature type="region of interest" description="Disordered" evidence="12">
    <location>
        <begin position="606"/>
        <end position="679"/>
    </location>
</feature>
<dbReference type="GO" id="GO:0051301">
    <property type="term" value="P:cell division"/>
    <property type="evidence" value="ECO:0007669"/>
    <property type="project" value="UniProtKB-KW"/>
</dbReference>
<gene>
    <name evidence="14" type="ORF">KUDE01_016267</name>
</gene>
<feature type="region of interest" description="Disordered" evidence="12">
    <location>
        <begin position="474"/>
        <end position="510"/>
    </location>
</feature>
<dbReference type="FunFam" id="1.20.5.190:FF:000009">
    <property type="entry name" value="Abnormal spindle-like microcephaly-associated protein homolog"/>
    <property type="match status" value="1"/>
</dbReference>
<keyword evidence="10" id="KW-0539">Nucleus</keyword>
<reference evidence="14" key="1">
    <citation type="submission" date="2023-04" db="EMBL/GenBank/DDBJ databases">
        <title>Chromosome-level genome of Chaenocephalus aceratus.</title>
        <authorList>
            <person name="Park H."/>
        </authorList>
    </citation>
    <scope>NUCLEOTIDE SEQUENCE</scope>
    <source>
        <strain evidence="14">DE</strain>
        <tissue evidence="14">Muscle</tissue>
    </source>
</reference>
<comment type="caution">
    <text evidence="14">The sequence shown here is derived from an EMBL/GenBank/DDBJ whole genome shotgun (WGS) entry which is preliminary data.</text>
</comment>
<dbReference type="InterPro" id="IPR051185">
    <property type="entry name" value="ASPM"/>
</dbReference>
<dbReference type="InterPro" id="IPR013783">
    <property type="entry name" value="Ig-like_fold"/>
</dbReference>
<dbReference type="CDD" id="cd21224">
    <property type="entry name" value="CH_ASPM_rpt2"/>
    <property type="match status" value="1"/>
</dbReference>
<dbReference type="Gene3D" id="2.60.40.10">
    <property type="entry name" value="Immunoglobulins"/>
    <property type="match status" value="1"/>
</dbReference>
<dbReference type="SUPFAM" id="SSF47576">
    <property type="entry name" value="Calponin-homology domain, CH-domain"/>
    <property type="match status" value="1"/>
</dbReference>
<proteinExistence type="predicted"/>
<feature type="domain" description="Calponin-homology (CH)" evidence="13">
    <location>
        <begin position="1136"/>
        <end position="1288"/>
    </location>
</feature>
<dbReference type="PROSITE" id="PS50096">
    <property type="entry name" value="IQ"/>
    <property type="match status" value="13"/>
</dbReference>
<evidence type="ECO:0000259" key="13">
    <source>
        <dbReference type="PROSITE" id="PS50021"/>
    </source>
</evidence>
<dbReference type="InterPro" id="IPR031549">
    <property type="entry name" value="ASH"/>
</dbReference>
<dbReference type="FunFam" id="2.60.40.10:FF:001429">
    <property type="entry name" value="Abnormal spindle-like microcephaly-associated protein homolog"/>
    <property type="match status" value="1"/>
</dbReference>
<protein>
    <submittedName>
        <fullName evidence="14">Abnormal spindle-like microcephaly-associated protein like</fullName>
    </submittedName>
</protein>
<dbReference type="Pfam" id="PF00307">
    <property type="entry name" value="CH"/>
    <property type="match status" value="1"/>
</dbReference>
<dbReference type="InterPro" id="IPR036872">
    <property type="entry name" value="CH_dom_sf"/>
</dbReference>
<feature type="region of interest" description="Disordered" evidence="12">
    <location>
        <begin position="333"/>
        <end position="377"/>
    </location>
</feature>
<keyword evidence="6" id="KW-0677">Repeat</keyword>
<dbReference type="GO" id="GO:0005516">
    <property type="term" value="F:calmodulin binding"/>
    <property type="evidence" value="ECO:0007669"/>
    <property type="project" value="UniProtKB-KW"/>
</dbReference>
<dbReference type="Pfam" id="PF00612">
    <property type="entry name" value="IQ"/>
    <property type="match status" value="13"/>
</dbReference>
<evidence type="ECO:0000256" key="8">
    <source>
        <dbReference type="ARBA" id="ARBA00022860"/>
    </source>
</evidence>
<evidence type="ECO:0000256" key="5">
    <source>
        <dbReference type="ARBA" id="ARBA00022618"/>
    </source>
</evidence>
<evidence type="ECO:0000256" key="11">
    <source>
        <dbReference type="ARBA" id="ARBA00023306"/>
    </source>
</evidence>
<dbReference type="SUPFAM" id="SSF52540">
    <property type="entry name" value="P-loop containing nucleoside triphosphate hydrolases"/>
    <property type="match status" value="6"/>
</dbReference>
<keyword evidence="5" id="KW-0132">Cell division</keyword>
<dbReference type="FunFam" id="1.10.418.10:FF:000051">
    <property type="entry name" value="Abnormal spindle-like microcephaly-associated protein homolog"/>
    <property type="match status" value="1"/>
</dbReference>
<dbReference type="PANTHER" id="PTHR22706:SF1">
    <property type="entry name" value="ASSEMBLY FACTOR FOR SPINDLE MICROTUBULES"/>
    <property type="match status" value="1"/>
</dbReference>
<evidence type="ECO:0000256" key="12">
    <source>
        <dbReference type="SAM" id="MobiDB-lite"/>
    </source>
</evidence>
<dbReference type="GO" id="GO:0007051">
    <property type="term" value="P:spindle organization"/>
    <property type="evidence" value="ECO:0007669"/>
    <property type="project" value="UniProtKB-ARBA"/>
</dbReference>
<comment type="subcellular location">
    <subcellularLocation>
        <location evidence="2">Cytoplasm</location>
    </subcellularLocation>
    <subcellularLocation>
        <location evidence="1">Nucleus</location>
    </subcellularLocation>
</comment>
<dbReference type="CDD" id="cd23767">
    <property type="entry name" value="IQCD"/>
    <property type="match status" value="6"/>
</dbReference>
<evidence type="ECO:0000313" key="15">
    <source>
        <dbReference type="Proteomes" id="UP001228049"/>
    </source>
</evidence>
<accession>A0AAD9C8N9</accession>
<evidence type="ECO:0000256" key="7">
    <source>
        <dbReference type="ARBA" id="ARBA00022776"/>
    </source>
</evidence>
<dbReference type="GO" id="GO:0000922">
    <property type="term" value="C:spindle pole"/>
    <property type="evidence" value="ECO:0007669"/>
    <property type="project" value="TreeGrafter"/>
</dbReference>
<feature type="domain" description="Calponin-homology (CH)" evidence="13">
    <location>
        <begin position="949"/>
        <end position="1085"/>
    </location>
</feature>
<keyword evidence="3" id="KW-0963">Cytoplasm</keyword>
<keyword evidence="11" id="KW-0131">Cell cycle</keyword>
<dbReference type="CDD" id="cd21223">
    <property type="entry name" value="CH_ASPM_rpt1"/>
    <property type="match status" value="1"/>
</dbReference>
<dbReference type="FunFam" id="1.20.5.190:FF:000008">
    <property type="entry name" value="Abnormal spindle-like microcephaly-associated protein homolog"/>
    <property type="match status" value="1"/>
</dbReference>
<dbReference type="InterPro" id="IPR001715">
    <property type="entry name" value="CH_dom"/>
</dbReference>
<dbReference type="GO" id="GO:0005737">
    <property type="term" value="C:cytoplasm"/>
    <property type="evidence" value="ECO:0007669"/>
    <property type="project" value="UniProtKB-SubCell"/>
</dbReference>
<evidence type="ECO:0000313" key="14">
    <source>
        <dbReference type="EMBL" id="KAK1896724.1"/>
    </source>
</evidence>
<evidence type="ECO:0000256" key="6">
    <source>
        <dbReference type="ARBA" id="ARBA00022737"/>
    </source>
</evidence>
<dbReference type="InterPro" id="IPR000048">
    <property type="entry name" value="IQ_motif_EF-hand-BS"/>
</dbReference>
<dbReference type="Gene3D" id="1.20.5.190">
    <property type="match status" value="10"/>
</dbReference>
<feature type="compositionally biased region" description="Polar residues" evidence="12">
    <location>
        <begin position="661"/>
        <end position="679"/>
    </location>
</feature>
<dbReference type="PROSITE" id="PS50021">
    <property type="entry name" value="CH"/>
    <property type="match status" value="2"/>
</dbReference>
<keyword evidence="8" id="KW-0112">Calmodulin-binding</keyword>
<keyword evidence="9" id="KW-0175">Coiled coil</keyword>
<dbReference type="SMART" id="SM00015">
    <property type="entry name" value="IQ"/>
    <property type="match status" value="20"/>
</dbReference>
<name>A0AAD9C8N9_DISEL</name>
<dbReference type="Proteomes" id="UP001228049">
    <property type="component" value="Unassembled WGS sequence"/>
</dbReference>
<evidence type="ECO:0000256" key="4">
    <source>
        <dbReference type="ARBA" id="ARBA00022553"/>
    </source>
</evidence>
<keyword evidence="15" id="KW-1185">Reference proteome</keyword>
<dbReference type="Pfam" id="PF15780">
    <property type="entry name" value="ASH"/>
    <property type="match status" value="1"/>
</dbReference>
<feature type="compositionally biased region" description="Basic and acidic residues" evidence="12">
    <location>
        <begin position="617"/>
        <end position="630"/>
    </location>
</feature>
<feature type="compositionally biased region" description="Polar residues" evidence="12">
    <location>
        <begin position="632"/>
        <end position="649"/>
    </location>
</feature>
<dbReference type="GO" id="GO:0005634">
    <property type="term" value="C:nucleus"/>
    <property type="evidence" value="ECO:0007669"/>
    <property type="project" value="UniProtKB-SubCell"/>
</dbReference>
<keyword evidence="4" id="KW-0597">Phosphoprotein</keyword>
<dbReference type="EMBL" id="JASDAP010000009">
    <property type="protein sequence ID" value="KAK1896724.1"/>
    <property type="molecule type" value="Genomic_DNA"/>
</dbReference>
<dbReference type="SMART" id="SM00033">
    <property type="entry name" value="CH"/>
    <property type="match status" value="2"/>
</dbReference>
<dbReference type="GO" id="GO:0051295">
    <property type="term" value="P:establishment of meiotic spindle localization"/>
    <property type="evidence" value="ECO:0007669"/>
    <property type="project" value="TreeGrafter"/>
</dbReference>
<sequence>MAETDNSARKGFLDFSPVKRADANKENDVPVLVLTLFSKAPFVTFGNVKLGTSKSAVLRIENPTEDSDAEVTIEKIPASKGFSVEYRTFTIQPKDSFNLNVTWTPSEEGGIRELIVFNANGVLKQQAVLLGRAEAPRKRKKSLWDTIKNKREDENVGVPRRKKTDQPLKMAANKTFQVSRKSLYKREKPRSPLAALNKGEAVREQSLSKPTPMDEYFQKSEEQKAYNLSDQENINFLQKDSPLVLLVPAGKLMDSGNMSASPHLQVGKPEYRDLTKMLNKTLSPIGTPEMFKKFMPRIQSDSPLSADSGLTGTTVPSMKDALALIDSDLTRMNTSPKDTSSSCGFSDSLDSKSGTRGCGPDKNVLPVLPDSPHGSDSNEPRLTFFVSKKVVVSEVVLEADKVTEWVKKASFTSATVIKNKAPVEAIISSGRKIKKSKRRLLEKTRELSDGSSQCDSAPVTPILPVIKLETETKGLQNSANSPCDDRHPAQGLTSSSLTPRLDGSPTPITFPVTSPPSLAPARFSFSATSTPPAAHAPFVFTVSSPSPLCSSSPLHRNLTPHASPNLSVSQFVQEELFPIYMAVNSKKRKSEEYFKSDVKIEDAGKAEPVKRSKVVPGKKEPLRSVQERRSATQRPRTTGSVRSMTTSSLKMARSVVPAQAKQPSSKLTSSRGVQSLRSSRISSMKTSKIVAVAQSKLTFIKPAAQTAIPRHPMPFAAKNMFYDERWIEKQERGFTWWINYVLTPDDFKVNTEVAKVNAVVIAIGSNDKYSVPKAPTNEEMSFSTYTARRKLNRLRRSACQLFTSEAMVKAIQKLEVEVEAKRLLVRKDRHLWKDIGERRKVLNWLLSYNPLWLRIGLETIFGELISLESNSDALGLAMFILQRLLWNPDIAAQFRHAKVPNLYKDGHEEALSRFTLKKLLLLVCFLDKAKESRLIEHNPCLFCLDAEFKMSKDLLLAFSRDFLSGEGILPRHLGYLGLPVSHVQTPLDEFNFAVKNLAVDLKCGIRLVRVMELLIQDWSMSAKLRLPAISRLQKVHNVDMALQVLKSKGVDLKDEHGSNIDSRDIVDGHREKTLSLLWKIIFAFHVEVILDGEQLREEICFLKRSLRAKRRLACLKADRGLQPSPAKSQAPYQHSSSKITLLMDWVHAVCDFYNLKVENFTVSFSDGRVLCYLIHHYHPGLLPERAVSHSTTQTVECSPRGRLELNCSGSDSDNSFDYPPTGLNGPDSPSVEFKELLKNEKNNFRQVNTAVSYLGGVPAMINPADMSNTIPNEKVVMCYLSFLCARLLDLRNETRAARVIQAAWRKYRLKKDLQLYKERNMAAAKIQLVVRSFLQKRRAKRQNKAVIIIQSVWRGYEARNRLRLKKQAQLRALKHEAATVIQAQWRMFSSMRAFQRLRYYTIVVQAQWRMRSAASAYRRISWAATVIQKHSRAWALAKRDHEHYLHLRAAVMKIQRVYRRWKTQKTEKENCAAKVIQTVFRKWYEDQMAGKTAAAVRIQSWYRMQTCLHQYKKIKRSTDLIQAQYRGHAQRRCFQMLKLQHHSAIVIQSAYRGHAVRKQVAEMRCAAVLIQSWFRASVERKMLLRMKCAAITIQAAYRAKVAREALKKQHKAATVIQTAFRKHATQRRYLVLRQAAAVIQQKYRATILARKTKKDYDAFRNAALALQAHWRGRADRKRMEKRHQCATLIQAHYRRHKSQAEYRSKKACALVVQHHYRAYVAGKEMRKTYLSMRAACVTLQAAFRGMRVRKELRKNHKAATVIQSSVRMFICRKRYFLLQSAAIIIQSQYRALLLCKEKQKEYIALKLATLKIQAAYRGYKLREDLKKRHNAARAIQAQFRMHMMRMAYLATKCAAIIVQQRYRAKMLRDQQMQ</sequence>
<dbReference type="PANTHER" id="PTHR22706">
    <property type="entry name" value="ASSEMBLY FACTOR FOR SPINDLE MICROTUBULES"/>
    <property type="match status" value="1"/>
</dbReference>
<evidence type="ECO:0000256" key="3">
    <source>
        <dbReference type="ARBA" id="ARBA00022490"/>
    </source>
</evidence>
<feature type="non-terminal residue" evidence="14">
    <location>
        <position position="1"/>
    </location>
</feature>
<evidence type="ECO:0000256" key="10">
    <source>
        <dbReference type="ARBA" id="ARBA00023242"/>
    </source>
</evidence>
<evidence type="ECO:0000256" key="9">
    <source>
        <dbReference type="ARBA" id="ARBA00023054"/>
    </source>
</evidence>
<organism evidence="14 15">
    <name type="scientific">Dissostichus eleginoides</name>
    <name type="common">Patagonian toothfish</name>
    <name type="synonym">Dissostichus amissus</name>
    <dbReference type="NCBI Taxonomy" id="100907"/>
    <lineage>
        <taxon>Eukaryota</taxon>
        <taxon>Metazoa</taxon>
        <taxon>Chordata</taxon>
        <taxon>Craniata</taxon>
        <taxon>Vertebrata</taxon>
        <taxon>Euteleostomi</taxon>
        <taxon>Actinopterygii</taxon>
        <taxon>Neopterygii</taxon>
        <taxon>Teleostei</taxon>
        <taxon>Neoteleostei</taxon>
        <taxon>Acanthomorphata</taxon>
        <taxon>Eupercaria</taxon>
        <taxon>Perciformes</taxon>
        <taxon>Notothenioidei</taxon>
        <taxon>Nototheniidae</taxon>
        <taxon>Dissostichus</taxon>
    </lineage>
</organism>
<dbReference type="GO" id="GO:0000278">
    <property type="term" value="P:mitotic cell cycle"/>
    <property type="evidence" value="ECO:0007669"/>
    <property type="project" value="TreeGrafter"/>
</dbReference>
<keyword evidence="7" id="KW-0498">Mitosis</keyword>
<dbReference type="InterPro" id="IPR027417">
    <property type="entry name" value="P-loop_NTPase"/>
</dbReference>
<dbReference type="FunFam" id="1.20.5.190:FF:000084">
    <property type="entry name" value="Abnormal spindle microtubule assembly"/>
    <property type="match status" value="1"/>
</dbReference>